<feature type="compositionally biased region" description="Basic residues" evidence="1">
    <location>
        <begin position="717"/>
        <end position="727"/>
    </location>
</feature>
<feature type="compositionally biased region" description="Low complexity" evidence="1">
    <location>
        <begin position="794"/>
        <end position="807"/>
    </location>
</feature>
<feature type="region of interest" description="Disordered" evidence="1">
    <location>
        <begin position="541"/>
        <end position="605"/>
    </location>
</feature>
<organism evidence="3 4">
    <name type="scientific">Monascus purpureus</name>
    <name type="common">Red mold</name>
    <name type="synonym">Monascus anka</name>
    <dbReference type="NCBI Taxonomy" id="5098"/>
    <lineage>
        <taxon>Eukaryota</taxon>
        <taxon>Fungi</taxon>
        <taxon>Dikarya</taxon>
        <taxon>Ascomycota</taxon>
        <taxon>Pezizomycotina</taxon>
        <taxon>Eurotiomycetes</taxon>
        <taxon>Eurotiomycetidae</taxon>
        <taxon>Eurotiales</taxon>
        <taxon>Aspergillaceae</taxon>
        <taxon>Monascus</taxon>
    </lineage>
</organism>
<feature type="region of interest" description="Disordered" evidence="1">
    <location>
        <begin position="703"/>
        <end position="824"/>
    </location>
</feature>
<comment type="caution">
    <text evidence="3">The sequence shown here is derived from an EMBL/GenBank/DDBJ whole genome shotgun (WGS) entry which is preliminary data.</text>
</comment>
<feature type="compositionally biased region" description="Low complexity" evidence="1">
    <location>
        <begin position="558"/>
        <end position="569"/>
    </location>
</feature>
<sequence>PRPFFWNFASRPDFYLSAGTAYAPSLFRGASFKKLRSRFTVASYVTSPPVTNRQKRAFDDSELDSGMECQNNQNKTVVDLQDTRPEGRHAQEDPSFMFDGSREPQCDHHPNSETYLVESVERQPEDAIIASDYVRIDGPRLYQQPHDCHQLNTGTPAYASQGQELYSLDSMPESHFQGMPGVNFWPPLSFADDMNTVHSGLLSTAPSMPSTNSLSGTLRHLQQQDLNQPPLLSSSGPCAPGAFNIPPLWGSMNSFFKQPFLPTGGMLNFHPSTPALGPGPRFNIVSRSPQHRQPSPGRWLKKGKTPEPQPPTPTDEYLEQASPLPKEINPSQRLLIILDLNGTLVYRKSRRPSGMFIRRPGVDGFIQALMNNNDYTVMIWSSSQPVTVEGVCRKLFSKEDRKAIIAEWARDKLGLTEAQYYQKTQVYKRLDTVWADASIQATYRGPRRSGRMKRIAGRENHTLPQKMRWDQSNTILIDDSKLKALGQPYNIIEIPEFSGDVEESNVFPTVLAMLRILSKHDDVSKVLRQWSLAEPSITMPSYTAREDEKQSKPANIISETNSSNSRPSSAGTTFAPPGGDIKQARKERRKARKRQRKQEKEEEKIRMAAERLRRRREKKEATKPARLAKEVHERLGHAQEHADELVEQETTMKQLYATNDFLEDEKLAREVEVEVFLPEAIKETLEEQKLEEQRLKEEQLKEKQLEQKRLKQERLREKRLKRRALKKTNKEKNPKEKNPEEKKPKAQELGNKQKKNETTKVPATATIGTGALLAASSTTCNDDDNNDDSERCESQVSSKVSSLSDSASPRRTAPSPVTSSGEENYLLDRLEEALGLKNL</sequence>
<dbReference type="SMART" id="SM00577">
    <property type="entry name" value="CPDc"/>
    <property type="match status" value="1"/>
</dbReference>
<dbReference type="InterPro" id="IPR004274">
    <property type="entry name" value="FCP1_dom"/>
</dbReference>
<dbReference type="Pfam" id="PF03031">
    <property type="entry name" value="NIF"/>
    <property type="match status" value="1"/>
</dbReference>
<feature type="compositionally biased region" description="Low complexity" evidence="1">
    <location>
        <begin position="763"/>
        <end position="775"/>
    </location>
</feature>
<proteinExistence type="predicted"/>
<dbReference type="InterPro" id="IPR023214">
    <property type="entry name" value="HAD_sf"/>
</dbReference>
<accession>A0A507QPH0</accession>
<protein>
    <recommendedName>
        <fullName evidence="2">FCP1 homology domain-containing protein</fullName>
    </recommendedName>
</protein>
<feature type="compositionally biased region" description="Basic and acidic residues" evidence="1">
    <location>
        <begin position="728"/>
        <end position="746"/>
    </location>
</feature>
<gene>
    <name evidence="3" type="ORF">MPDQ_002605</name>
</gene>
<dbReference type="InterPro" id="IPR036412">
    <property type="entry name" value="HAD-like_sf"/>
</dbReference>
<evidence type="ECO:0000259" key="2">
    <source>
        <dbReference type="PROSITE" id="PS50969"/>
    </source>
</evidence>
<dbReference type="EMBL" id="VIFY01000182">
    <property type="protein sequence ID" value="TQB68907.1"/>
    <property type="molecule type" value="Genomic_DNA"/>
</dbReference>
<dbReference type="Proteomes" id="UP000319663">
    <property type="component" value="Unassembled WGS sequence"/>
</dbReference>
<dbReference type="InterPro" id="IPR050365">
    <property type="entry name" value="TIM50"/>
</dbReference>
<feature type="domain" description="FCP1 homology" evidence="2">
    <location>
        <begin position="329"/>
        <end position="517"/>
    </location>
</feature>
<dbReference type="STRING" id="5098.A0A507QPH0"/>
<dbReference type="PROSITE" id="PS50969">
    <property type="entry name" value="FCP1"/>
    <property type="match status" value="1"/>
</dbReference>
<feature type="compositionally biased region" description="Basic and acidic residues" evidence="1">
    <location>
        <begin position="703"/>
        <end position="716"/>
    </location>
</feature>
<evidence type="ECO:0000313" key="4">
    <source>
        <dbReference type="Proteomes" id="UP000319663"/>
    </source>
</evidence>
<dbReference type="AlphaFoldDB" id="A0A507QPH0"/>
<name>A0A507QPH0_MONPU</name>
<keyword evidence="4" id="KW-1185">Reference proteome</keyword>
<reference evidence="3 4" key="1">
    <citation type="submission" date="2019-06" db="EMBL/GenBank/DDBJ databases">
        <title>Wine fermentation using esterase from Monascus purpureus.</title>
        <authorList>
            <person name="Geng C."/>
            <person name="Zhang Y."/>
        </authorList>
    </citation>
    <scope>NUCLEOTIDE SEQUENCE [LARGE SCALE GENOMIC DNA]</scope>
    <source>
        <strain evidence="3">HQ1</strain>
    </source>
</reference>
<feature type="non-terminal residue" evidence="3">
    <location>
        <position position="1"/>
    </location>
</feature>
<dbReference type="Gene3D" id="3.40.50.1000">
    <property type="entry name" value="HAD superfamily/HAD-like"/>
    <property type="match status" value="1"/>
</dbReference>
<feature type="region of interest" description="Disordered" evidence="1">
    <location>
        <begin position="278"/>
        <end position="319"/>
    </location>
</feature>
<evidence type="ECO:0000256" key="1">
    <source>
        <dbReference type="SAM" id="MobiDB-lite"/>
    </source>
</evidence>
<feature type="compositionally biased region" description="Basic residues" evidence="1">
    <location>
        <begin position="585"/>
        <end position="597"/>
    </location>
</feature>
<dbReference type="SUPFAM" id="SSF56784">
    <property type="entry name" value="HAD-like"/>
    <property type="match status" value="1"/>
</dbReference>
<evidence type="ECO:0000313" key="3">
    <source>
        <dbReference type="EMBL" id="TQB68907.1"/>
    </source>
</evidence>
<dbReference type="PANTHER" id="PTHR12210">
    <property type="entry name" value="DULLARD PROTEIN PHOSPHATASE"/>
    <property type="match status" value="1"/>
</dbReference>